<dbReference type="PROSITE" id="PS51296">
    <property type="entry name" value="RIESKE"/>
    <property type="match status" value="1"/>
</dbReference>
<evidence type="ECO:0000313" key="8">
    <source>
        <dbReference type="EMBL" id="QOL79523.1"/>
    </source>
</evidence>
<evidence type="ECO:0000256" key="1">
    <source>
        <dbReference type="ARBA" id="ARBA00001962"/>
    </source>
</evidence>
<accession>A0A7L9WI15</accession>
<evidence type="ECO:0000256" key="3">
    <source>
        <dbReference type="ARBA" id="ARBA00022723"/>
    </source>
</evidence>
<dbReference type="InterPro" id="IPR036922">
    <property type="entry name" value="Rieske_2Fe-2S_sf"/>
</dbReference>
<evidence type="ECO:0000256" key="2">
    <source>
        <dbReference type="ARBA" id="ARBA00022714"/>
    </source>
</evidence>
<dbReference type="InterPro" id="IPR015879">
    <property type="entry name" value="Ring_hydroxy_dOase_asu_C_dom"/>
</dbReference>
<organism evidence="8 9">
    <name type="scientific">Pseudooceanicola spongiae</name>
    <dbReference type="NCBI Taxonomy" id="2613965"/>
    <lineage>
        <taxon>Bacteria</taxon>
        <taxon>Pseudomonadati</taxon>
        <taxon>Pseudomonadota</taxon>
        <taxon>Alphaproteobacteria</taxon>
        <taxon>Rhodobacterales</taxon>
        <taxon>Paracoccaceae</taxon>
        <taxon>Pseudooceanicola</taxon>
    </lineage>
</organism>
<dbReference type="RefSeq" id="WP_193081749.1">
    <property type="nucleotide sequence ID" value="NZ_CP045201.1"/>
</dbReference>
<protein>
    <submittedName>
        <fullName evidence="8">Rieske 2Fe-2S domain-containing protein</fullName>
    </submittedName>
</protein>
<dbReference type="GO" id="GO:0016491">
    <property type="term" value="F:oxidoreductase activity"/>
    <property type="evidence" value="ECO:0007669"/>
    <property type="project" value="UniProtKB-KW"/>
</dbReference>
<sequence>MTLDHFPQGPQDASYAPLVKGDRVATPMYEDPAIFDVEMEKIFGKTWVWVGHESEVPDKGNFKLSVVGTQPVIISRDRKGALHVLVNRCRHRAATVCEIKKGKTSSFQCPYHGWGYALDGSLRGVPYTEGYNTDFDKKDYGLKKLKVETYQGMIFASFNMDVEPLEDFLGNAKLWIDLFMKQGGGFPVKTLGEHQFKVPMNWKIQLENTTDAYHFPVVHKSFMQSLDGEATQQFSFLEDDDGWVEDLGNGHSVMVMMPELNDLDDNLDAPIPERFEALAETLRADYDEAQVRRIVRAVGGCGFNLNLFPNAACSLSFFRILRPVSVQETEIRHIALGMDGGPEAANQMRMRLHEHFQGPMGFGSPDDAEVWERVQRGSAGAGDLDVMVNRGVGLEDTSPNGLPKGDISAETGMRAAYRKWQEMMA</sequence>
<dbReference type="InterPro" id="IPR001663">
    <property type="entry name" value="Rng_hydr_dOase-A"/>
</dbReference>
<comment type="cofactor">
    <cofactor evidence="1">
        <name>Fe cation</name>
        <dbReference type="ChEBI" id="CHEBI:24875"/>
    </cofactor>
</comment>
<name>A0A7L9WI15_9RHOB</name>
<dbReference type="Pfam" id="PF00355">
    <property type="entry name" value="Rieske"/>
    <property type="match status" value="1"/>
</dbReference>
<dbReference type="CDD" id="cd08879">
    <property type="entry name" value="RHO_alpha_C_AntDO-like"/>
    <property type="match status" value="1"/>
</dbReference>
<dbReference type="PANTHER" id="PTHR43756">
    <property type="entry name" value="CHOLINE MONOOXYGENASE, CHLOROPLASTIC"/>
    <property type="match status" value="1"/>
</dbReference>
<dbReference type="GO" id="GO:0005506">
    <property type="term" value="F:iron ion binding"/>
    <property type="evidence" value="ECO:0007669"/>
    <property type="project" value="InterPro"/>
</dbReference>
<gene>
    <name evidence="8" type="ORF">F3W81_00930</name>
</gene>
<dbReference type="AlphaFoldDB" id="A0A7L9WI15"/>
<keyword evidence="3" id="KW-0479">Metal-binding</keyword>
<keyword evidence="6" id="KW-0411">Iron-sulfur</keyword>
<evidence type="ECO:0000259" key="7">
    <source>
        <dbReference type="PROSITE" id="PS51296"/>
    </source>
</evidence>
<evidence type="ECO:0000256" key="6">
    <source>
        <dbReference type="ARBA" id="ARBA00023014"/>
    </source>
</evidence>
<reference evidence="8 9" key="1">
    <citation type="submission" date="2019-10" db="EMBL/GenBank/DDBJ databases">
        <title>Pseudopuniceibacterium sp. HQ09 islated from Antarctica.</title>
        <authorList>
            <person name="Liao L."/>
            <person name="Su S."/>
            <person name="Chen B."/>
            <person name="Yu Y."/>
        </authorList>
    </citation>
    <scope>NUCLEOTIDE SEQUENCE [LARGE SCALE GENOMIC DNA]</scope>
    <source>
        <strain evidence="8 9">HQ09</strain>
    </source>
</reference>
<keyword evidence="4" id="KW-0560">Oxidoreductase</keyword>
<keyword evidence="5" id="KW-0408">Iron</keyword>
<keyword evidence="2" id="KW-0001">2Fe-2S</keyword>
<dbReference type="KEGG" id="pshq:F3W81_00930"/>
<evidence type="ECO:0000256" key="5">
    <source>
        <dbReference type="ARBA" id="ARBA00023004"/>
    </source>
</evidence>
<dbReference type="PANTHER" id="PTHR43756:SF5">
    <property type="entry name" value="CHOLINE MONOOXYGENASE, CHLOROPLASTIC"/>
    <property type="match status" value="1"/>
</dbReference>
<evidence type="ECO:0000313" key="9">
    <source>
        <dbReference type="Proteomes" id="UP000594118"/>
    </source>
</evidence>
<evidence type="ECO:0000256" key="4">
    <source>
        <dbReference type="ARBA" id="ARBA00023002"/>
    </source>
</evidence>
<dbReference type="GO" id="GO:0051537">
    <property type="term" value="F:2 iron, 2 sulfur cluster binding"/>
    <property type="evidence" value="ECO:0007669"/>
    <property type="project" value="UniProtKB-KW"/>
</dbReference>
<dbReference type="Gene3D" id="2.102.10.10">
    <property type="entry name" value="Rieske [2Fe-2S] iron-sulphur domain"/>
    <property type="match status" value="1"/>
</dbReference>
<feature type="domain" description="Rieske" evidence="7">
    <location>
        <begin position="47"/>
        <end position="156"/>
    </location>
</feature>
<proteinExistence type="predicted"/>
<dbReference type="PRINTS" id="PR00090">
    <property type="entry name" value="RNGDIOXGNASE"/>
</dbReference>
<dbReference type="InterPro" id="IPR017941">
    <property type="entry name" value="Rieske_2Fe-2S"/>
</dbReference>
<keyword evidence="9" id="KW-1185">Reference proteome</keyword>
<dbReference type="Proteomes" id="UP000594118">
    <property type="component" value="Chromosome"/>
</dbReference>
<dbReference type="Pfam" id="PF00848">
    <property type="entry name" value="Ring_hydroxyl_A"/>
    <property type="match status" value="1"/>
</dbReference>
<dbReference type="EMBL" id="CP045201">
    <property type="protein sequence ID" value="QOL79523.1"/>
    <property type="molecule type" value="Genomic_DNA"/>
</dbReference>
<dbReference type="SUPFAM" id="SSF55961">
    <property type="entry name" value="Bet v1-like"/>
    <property type="match status" value="1"/>
</dbReference>
<dbReference type="Gene3D" id="3.90.380.10">
    <property type="entry name" value="Naphthalene 1,2-dioxygenase Alpha Subunit, Chain A, domain 1"/>
    <property type="match status" value="1"/>
</dbReference>
<dbReference type="SUPFAM" id="SSF50022">
    <property type="entry name" value="ISP domain"/>
    <property type="match status" value="1"/>
</dbReference>